<accession>A0A8S2XP63</accession>
<evidence type="ECO:0000313" key="2">
    <source>
        <dbReference type="EMBL" id="CAF4509343.1"/>
    </source>
</evidence>
<dbReference type="GO" id="GO:0003676">
    <property type="term" value="F:nucleic acid binding"/>
    <property type="evidence" value="ECO:0007669"/>
    <property type="project" value="InterPro"/>
</dbReference>
<gene>
    <name evidence="2" type="ORF">SRO942_LOCUS45233</name>
</gene>
<evidence type="ECO:0000313" key="3">
    <source>
        <dbReference type="Proteomes" id="UP000681722"/>
    </source>
</evidence>
<name>A0A8S2XP63_9BILA</name>
<organism evidence="2 3">
    <name type="scientific">Didymodactylos carnosus</name>
    <dbReference type="NCBI Taxonomy" id="1234261"/>
    <lineage>
        <taxon>Eukaryota</taxon>
        <taxon>Metazoa</taxon>
        <taxon>Spiralia</taxon>
        <taxon>Gnathifera</taxon>
        <taxon>Rotifera</taxon>
        <taxon>Eurotatoria</taxon>
        <taxon>Bdelloidea</taxon>
        <taxon>Philodinida</taxon>
        <taxon>Philodinidae</taxon>
        <taxon>Didymodactylos</taxon>
    </lineage>
</organism>
<dbReference type="PANTHER" id="PTHR33939">
    <property type="entry name" value="PROTEIN CBG22215"/>
    <property type="match status" value="1"/>
</dbReference>
<comment type="caution">
    <text evidence="2">The sequence shown here is derived from an EMBL/GenBank/DDBJ whole genome shotgun (WGS) entry which is preliminary data.</text>
</comment>
<reference evidence="2" key="1">
    <citation type="submission" date="2021-02" db="EMBL/GenBank/DDBJ databases">
        <authorList>
            <person name="Nowell W R."/>
        </authorList>
    </citation>
    <scope>NUCLEOTIDE SEQUENCE</scope>
</reference>
<sequence length="131" mass="14921">MTKAELLEIAYKNLPLKEFMPDKAASKFGVQVVRIPVKHCVLNPIELVWSGLKNFVRSQNVRFSLTDVEQRANEWLSSLGPEHVAPYFEHVRKHEEIFKATDTIAEEMETDLIDDDESEDDVGDANSTDSD</sequence>
<dbReference type="PANTHER" id="PTHR33939:SF1">
    <property type="entry name" value="DUF4371 DOMAIN-CONTAINING PROTEIN"/>
    <property type="match status" value="1"/>
</dbReference>
<dbReference type="OrthoDB" id="10031925at2759"/>
<protein>
    <submittedName>
        <fullName evidence="2">Uncharacterized protein</fullName>
    </submittedName>
</protein>
<feature type="region of interest" description="Disordered" evidence="1">
    <location>
        <begin position="109"/>
        <end position="131"/>
    </location>
</feature>
<feature type="compositionally biased region" description="Acidic residues" evidence="1">
    <location>
        <begin position="109"/>
        <end position="123"/>
    </location>
</feature>
<dbReference type="Gene3D" id="3.30.420.10">
    <property type="entry name" value="Ribonuclease H-like superfamily/Ribonuclease H"/>
    <property type="match status" value="1"/>
</dbReference>
<dbReference type="Proteomes" id="UP000681722">
    <property type="component" value="Unassembled WGS sequence"/>
</dbReference>
<dbReference type="AlphaFoldDB" id="A0A8S2XP63"/>
<dbReference type="InterPro" id="IPR036397">
    <property type="entry name" value="RNaseH_sf"/>
</dbReference>
<dbReference type="EMBL" id="CAJOBC010107529">
    <property type="protein sequence ID" value="CAF4509343.1"/>
    <property type="molecule type" value="Genomic_DNA"/>
</dbReference>
<evidence type="ECO:0000256" key="1">
    <source>
        <dbReference type="SAM" id="MobiDB-lite"/>
    </source>
</evidence>
<proteinExistence type="predicted"/>